<dbReference type="Proteomes" id="UP000050326">
    <property type="component" value="Unassembled WGS sequence"/>
</dbReference>
<dbReference type="AlphaFoldDB" id="A0A0P8WCS2"/>
<protein>
    <submittedName>
        <fullName evidence="2">Uncharacterized protein</fullName>
    </submittedName>
</protein>
<keyword evidence="3" id="KW-1185">Reference proteome</keyword>
<gene>
    <name evidence="2" type="ORF">OXPF_07910</name>
</gene>
<dbReference type="RefSeq" id="WP_160317143.1">
    <property type="nucleotide sequence ID" value="NZ_LKET01000021.1"/>
</dbReference>
<proteinExistence type="predicted"/>
<comment type="caution">
    <text evidence="2">The sequence shown here is derived from an EMBL/GenBank/DDBJ whole genome shotgun (WGS) entry which is preliminary data.</text>
</comment>
<evidence type="ECO:0000313" key="2">
    <source>
        <dbReference type="EMBL" id="KPU45558.1"/>
    </source>
</evidence>
<keyword evidence="1" id="KW-0812">Transmembrane</keyword>
<keyword evidence="1" id="KW-1133">Transmembrane helix</keyword>
<evidence type="ECO:0000313" key="3">
    <source>
        <dbReference type="Proteomes" id="UP000050326"/>
    </source>
</evidence>
<dbReference type="STRING" id="36849.OXPF_07910"/>
<evidence type="ECO:0000256" key="1">
    <source>
        <dbReference type="SAM" id="Phobius"/>
    </source>
</evidence>
<reference evidence="2 3" key="1">
    <citation type="submission" date="2015-09" db="EMBL/GenBank/DDBJ databases">
        <title>Genome sequence of Oxobacter pfennigii DSM 3222.</title>
        <authorList>
            <person name="Poehlein A."/>
            <person name="Bengelsdorf F.R."/>
            <person name="Schiel-Bengelsdorf B."/>
            <person name="Duerre P."/>
            <person name="Daniel R."/>
        </authorList>
    </citation>
    <scope>NUCLEOTIDE SEQUENCE [LARGE SCALE GENOMIC DNA]</scope>
    <source>
        <strain evidence="2 3">DSM 3222</strain>
    </source>
</reference>
<keyword evidence="1" id="KW-0472">Membrane</keyword>
<sequence>MFSDNYNEYLKGSAEFDKYQLLVSKSFIGIGLLTSLYVLTQGIIPYMRNDSAKKGL</sequence>
<accession>A0A0P8WCS2</accession>
<organism evidence="2 3">
    <name type="scientific">Oxobacter pfennigii</name>
    <dbReference type="NCBI Taxonomy" id="36849"/>
    <lineage>
        <taxon>Bacteria</taxon>
        <taxon>Bacillati</taxon>
        <taxon>Bacillota</taxon>
        <taxon>Clostridia</taxon>
        <taxon>Eubacteriales</taxon>
        <taxon>Clostridiaceae</taxon>
        <taxon>Oxobacter</taxon>
    </lineage>
</organism>
<name>A0A0P8WCS2_9CLOT</name>
<dbReference type="EMBL" id="LKET01000021">
    <property type="protein sequence ID" value="KPU45558.1"/>
    <property type="molecule type" value="Genomic_DNA"/>
</dbReference>
<feature type="transmembrane region" description="Helical" evidence="1">
    <location>
        <begin position="27"/>
        <end position="47"/>
    </location>
</feature>